<sequence length="119" mass="14363">MVSLKLQKRLAASVLRCGRHKVWLDPHEIIMYRSIPVICGAGKRRGTMEARLPAKVLWTRRARVLRRLLRRYRESNKIDKYLYHHMYMKAKGNVFKNKRVLMESIHRMKDDKTKRREFA</sequence>
<keyword evidence="2 4" id="KW-0689">Ribosomal protein</keyword>
<dbReference type="GO" id="GO:0003723">
    <property type="term" value="F:RNA binding"/>
    <property type="evidence" value="ECO:0007669"/>
    <property type="project" value="InterPro"/>
</dbReference>
<dbReference type="Pfam" id="PF01280">
    <property type="entry name" value="Ribosomal_L19e"/>
    <property type="match status" value="1"/>
</dbReference>
<feature type="domain" description="Large ribosomal subunit protein eL19" evidence="5">
    <location>
        <begin position="3"/>
        <end position="109"/>
    </location>
</feature>
<keyword evidence="3 4" id="KW-0687">Ribonucleoprotein</keyword>
<evidence type="ECO:0000313" key="6">
    <source>
        <dbReference type="EMBL" id="THU64499.1"/>
    </source>
</evidence>
<name>A0A4S8JR25_MUSBA</name>
<dbReference type="InterPro" id="IPR000196">
    <property type="entry name" value="Ribosomal_eL19_dom"/>
</dbReference>
<dbReference type="InterPro" id="IPR035970">
    <property type="entry name" value="60S_ribosomal_eL19_sf"/>
</dbReference>
<gene>
    <name evidence="6" type="ORF">C4D60_Mb01t27090</name>
</gene>
<dbReference type="InterPro" id="IPR015972">
    <property type="entry name" value="Ribosomal_eL19_dom1"/>
</dbReference>
<proteinExistence type="inferred from homology"/>
<accession>A0A4S8JR25</accession>
<dbReference type="InterPro" id="IPR039547">
    <property type="entry name" value="Ribosomal_eL19"/>
</dbReference>
<dbReference type="PANTHER" id="PTHR10722">
    <property type="entry name" value="60S RIBOSOMAL PROTEIN L19"/>
    <property type="match status" value="1"/>
</dbReference>
<evidence type="ECO:0000256" key="1">
    <source>
        <dbReference type="ARBA" id="ARBA00011082"/>
    </source>
</evidence>
<comment type="caution">
    <text evidence="6">The sequence shown here is derived from an EMBL/GenBank/DDBJ whole genome shotgun (WGS) entry which is preliminary data.</text>
</comment>
<dbReference type="GO" id="GO:0003735">
    <property type="term" value="F:structural constituent of ribosome"/>
    <property type="evidence" value="ECO:0007669"/>
    <property type="project" value="InterPro"/>
</dbReference>
<evidence type="ECO:0000256" key="4">
    <source>
        <dbReference type="RuleBase" id="RU000574"/>
    </source>
</evidence>
<comment type="similarity">
    <text evidence="1 4">Belongs to the eukaryotic ribosomal protein eL19 family.</text>
</comment>
<dbReference type="STRING" id="52838.A0A4S8JR25"/>
<evidence type="ECO:0000313" key="7">
    <source>
        <dbReference type="Proteomes" id="UP000317650"/>
    </source>
</evidence>
<dbReference type="GO" id="GO:0022625">
    <property type="term" value="C:cytosolic large ribosomal subunit"/>
    <property type="evidence" value="ECO:0007669"/>
    <property type="project" value="InterPro"/>
</dbReference>
<dbReference type="InterPro" id="IPR023638">
    <property type="entry name" value="Ribosomal_eL19_CS"/>
</dbReference>
<dbReference type="Gene3D" id="1.10.1200.240">
    <property type="match status" value="1"/>
</dbReference>
<dbReference type="AlphaFoldDB" id="A0A4S8JR25"/>
<dbReference type="Proteomes" id="UP000317650">
    <property type="component" value="Chromosome 1"/>
</dbReference>
<dbReference type="SMART" id="SM01416">
    <property type="entry name" value="Ribosomal_L19e"/>
    <property type="match status" value="1"/>
</dbReference>
<dbReference type="InterPro" id="IPR057260">
    <property type="entry name" value="Ribosomal_L19e_C"/>
</dbReference>
<dbReference type="SUPFAM" id="SSF48140">
    <property type="entry name" value="Ribosomal protein L19 (L19e)"/>
    <property type="match status" value="1"/>
</dbReference>
<protein>
    <recommendedName>
        <fullName evidence="4">Ribosomal protein L19</fullName>
    </recommendedName>
</protein>
<dbReference type="InterPro" id="IPR057259">
    <property type="entry name" value="Ribosomal_L19e"/>
</dbReference>
<dbReference type="Gene3D" id="1.10.1650.10">
    <property type="match status" value="1"/>
</dbReference>
<dbReference type="GO" id="GO:0006412">
    <property type="term" value="P:translation"/>
    <property type="evidence" value="ECO:0007669"/>
    <property type="project" value="InterPro"/>
</dbReference>
<evidence type="ECO:0000259" key="5">
    <source>
        <dbReference type="SMART" id="SM01416"/>
    </source>
</evidence>
<reference evidence="6 7" key="1">
    <citation type="journal article" date="2019" name="Nat. Plants">
        <title>Genome sequencing of Musa balbisiana reveals subgenome evolution and function divergence in polyploid bananas.</title>
        <authorList>
            <person name="Yao X."/>
        </authorList>
    </citation>
    <scope>NUCLEOTIDE SEQUENCE [LARGE SCALE GENOMIC DNA]</scope>
    <source>
        <strain evidence="7">cv. DH-PKW</strain>
        <tissue evidence="6">Leaves</tissue>
    </source>
</reference>
<dbReference type="EMBL" id="PYDT01000004">
    <property type="protein sequence ID" value="THU64499.1"/>
    <property type="molecule type" value="Genomic_DNA"/>
</dbReference>
<keyword evidence="7" id="KW-1185">Reference proteome</keyword>
<organism evidence="6 7">
    <name type="scientific">Musa balbisiana</name>
    <name type="common">Banana</name>
    <dbReference type="NCBI Taxonomy" id="52838"/>
    <lineage>
        <taxon>Eukaryota</taxon>
        <taxon>Viridiplantae</taxon>
        <taxon>Streptophyta</taxon>
        <taxon>Embryophyta</taxon>
        <taxon>Tracheophyta</taxon>
        <taxon>Spermatophyta</taxon>
        <taxon>Magnoliopsida</taxon>
        <taxon>Liliopsida</taxon>
        <taxon>Zingiberales</taxon>
        <taxon>Musaceae</taxon>
        <taxon>Musa</taxon>
    </lineage>
</organism>
<dbReference type="Pfam" id="PF25476">
    <property type="entry name" value="Ribosomal_L19e_C"/>
    <property type="match status" value="1"/>
</dbReference>
<evidence type="ECO:0000256" key="3">
    <source>
        <dbReference type="ARBA" id="ARBA00023274"/>
    </source>
</evidence>
<evidence type="ECO:0000256" key="2">
    <source>
        <dbReference type="ARBA" id="ARBA00022980"/>
    </source>
</evidence>
<dbReference type="PROSITE" id="PS00526">
    <property type="entry name" value="RIBOSOMAL_L19E"/>
    <property type="match status" value="1"/>
</dbReference>